<protein>
    <submittedName>
        <fullName evidence="1">Uncharacterized protein</fullName>
    </submittedName>
</protein>
<dbReference type="EMBL" id="AP023368">
    <property type="protein sequence ID" value="BCK00686.1"/>
    <property type="molecule type" value="Genomic_DNA"/>
</dbReference>
<dbReference type="Proteomes" id="UP000515703">
    <property type="component" value="Chromosome"/>
</dbReference>
<accession>A0A7I8DUD8</accession>
<sequence>MKEPFIKFLSEAQSVSWQKQSSIDCINKSGLCLALTDTHCLCFYREISEKGIVMSHKNKKSLVDQVKQSLDSKLAIDRSKHQDPLTESQLMTLRVSFMAVSVNMI</sequence>
<keyword evidence="2" id="KW-1185">Reference proteome</keyword>
<proteinExistence type="predicted"/>
<dbReference type="KEGG" id="acht:bsdcttw_37260"/>
<evidence type="ECO:0000313" key="2">
    <source>
        <dbReference type="Proteomes" id="UP000515703"/>
    </source>
</evidence>
<gene>
    <name evidence="1" type="ORF">bsdcttw_37260</name>
</gene>
<reference evidence="1 2" key="1">
    <citation type="submission" date="2020-08" db="EMBL/GenBank/DDBJ databases">
        <title>Draft genome sequencing of an Anaerocolumna strain isolated from anoxic soil subjected to BSD treatment.</title>
        <authorList>
            <person name="Uek A."/>
            <person name="Tonouchi A."/>
        </authorList>
    </citation>
    <scope>NUCLEOTIDE SEQUENCE [LARGE SCALE GENOMIC DNA]</scope>
    <source>
        <strain evidence="1 2">CTTW</strain>
    </source>
</reference>
<evidence type="ECO:0000313" key="1">
    <source>
        <dbReference type="EMBL" id="BCK00686.1"/>
    </source>
</evidence>
<dbReference type="AlphaFoldDB" id="A0A7I8DUD8"/>
<name>A0A7I8DUD8_9FIRM</name>
<organism evidence="1 2">
    <name type="scientific">Anaerocolumna chitinilytica</name>
    <dbReference type="NCBI Taxonomy" id="1727145"/>
    <lineage>
        <taxon>Bacteria</taxon>
        <taxon>Bacillati</taxon>
        <taxon>Bacillota</taxon>
        <taxon>Clostridia</taxon>
        <taxon>Lachnospirales</taxon>
        <taxon>Lachnospiraceae</taxon>
        <taxon>Anaerocolumna</taxon>
    </lineage>
</organism>
<reference evidence="1 2" key="2">
    <citation type="submission" date="2020-08" db="EMBL/GenBank/DDBJ databases">
        <authorList>
            <person name="Ueki A."/>
            <person name="Tonouchi A."/>
        </authorList>
    </citation>
    <scope>NUCLEOTIDE SEQUENCE [LARGE SCALE GENOMIC DNA]</scope>
    <source>
        <strain evidence="1 2">CTTW</strain>
    </source>
</reference>